<accession>A0A7C8YHV4</accession>
<reference evidence="2" key="1">
    <citation type="journal article" date="2013" name="J. Plant Res.">
        <title>Effect of fungi and light on seed germination of three Opuntia species from semiarid lands of central Mexico.</title>
        <authorList>
            <person name="Delgado-Sanchez P."/>
            <person name="Jimenez-Bremont J.F."/>
            <person name="Guerrero-Gonzalez Mde L."/>
            <person name="Flores J."/>
        </authorList>
    </citation>
    <scope>NUCLEOTIDE SEQUENCE</scope>
    <source>
        <tissue evidence="2">Cladode</tissue>
    </source>
</reference>
<dbReference type="AlphaFoldDB" id="A0A7C8YHV4"/>
<feature type="region of interest" description="Disordered" evidence="1">
    <location>
        <begin position="198"/>
        <end position="218"/>
    </location>
</feature>
<protein>
    <submittedName>
        <fullName evidence="2">Uncharacterized protein</fullName>
    </submittedName>
</protein>
<feature type="region of interest" description="Disordered" evidence="1">
    <location>
        <begin position="1"/>
        <end position="109"/>
    </location>
</feature>
<dbReference type="PANTHER" id="PTHR33673">
    <property type="entry name" value="SUPPRESSOR SRP40-LIKE PROTEIN"/>
    <property type="match status" value="1"/>
</dbReference>
<evidence type="ECO:0000313" key="2">
    <source>
        <dbReference type="EMBL" id="MBA4618638.1"/>
    </source>
</evidence>
<evidence type="ECO:0000256" key="1">
    <source>
        <dbReference type="SAM" id="MobiDB-lite"/>
    </source>
</evidence>
<dbReference type="EMBL" id="GISG01021524">
    <property type="protein sequence ID" value="MBA4618638.1"/>
    <property type="molecule type" value="Transcribed_RNA"/>
</dbReference>
<name>A0A7C8YHV4_OPUST</name>
<reference evidence="2" key="2">
    <citation type="submission" date="2020-07" db="EMBL/GenBank/DDBJ databases">
        <authorList>
            <person name="Vera ALvarez R."/>
            <person name="Arias-Moreno D.M."/>
            <person name="Jimenez-Jacinto V."/>
            <person name="Jimenez-Bremont J.F."/>
            <person name="Swaminathan K."/>
            <person name="Moose S.P."/>
            <person name="Guerrero-Gonzalez M.L."/>
            <person name="Marino-Ramirez L."/>
            <person name="Landsman D."/>
            <person name="Rodriguez-Kessler M."/>
            <person name="Delgado-Sanchez P."/>
        </authorList>
    </citation>
    <scope>NUCLEOTIDE SEQUENCE</scope>
    <source>
        <tissue evidence="2">Cladode</tissue>
    </source>
</reference>
<dbReference type="PANTHER" id="PTHR33673:SF36">
    <property type="entry name" value="MYB-LIKE PROTEIN Q"/>
    <property type="match status" value="1"/>
</dbReference>
<dbReference type="EMBL" id="GISG01021523">
    <property type="protein sequence ID" value="MBA4618637.1"/>
    <property type="molecule type" value="Transcribed_RNA"/>
</dbReference>
<organism evidence="2">
    <name type="scientific">Opuntia streptacantha</name>
    <name type="common">Prickly pear cactus</name>
    <name type="synonym">Opuntia cardona</name>
    <dbReference type="NCBI Taxonomy" id="393608"/>
    <lineage>
        <taxon>Eukaryota</taxon>
        <taxon>Viridiplantae</taxon>
        <taxon>Streptophyta</taxon>
        <taxon>Embryophyta</taxon>
        <taxon>Tracheophyta</taxon>
        <taxon>Spermatophyta</taxon>
        <taxon>Magnoliopsida</taxon>
        <taxon>eudicotyledons</taxon>
        <taxon>Gunneridae</taxon>
        <taxon>Pentapetalae</taxon>
        <taxon>Caryophyllales</taxon>
        <taxon>Cactineae</taxon>
        <taxon>Cactaceae</taxon>
        <taxon>Opuntioideae</taxon>
        <taxon>Opuntia</taxon>
    </lineage>
</organism>
<feature type="compositionally biased region" description="Basic and acidic residues" evidence="1">
    <location>
        <begin position="259"/>
        <end position="276"/>
    </location>
</feature>
<feature type="compositionally biased region" description="Basic and acidic residues" evidence="1">
    <location>
        <begin position="51"/>
        <end position="71"/>
    </location>
</feature>
<feature type="compositionally biased region" description="Low complexity" evidence="1">
    <location>
        <begin position="20"/>
        <end position="44"/>
    </location>
</feature>
<proteinExistence type="predicted"/>
<sequence length="321" mass="34121">MELKSAGGNTSNNVEEGANSISVDESRSSSASSASVVSATSAELSSEDLGDIDRNEHGNFAHDHEKSEKALPKQGPSSSTLESPQVQLMEHPPGSSGCRNSPHVSAASKPGTLHREWSLASNDSLFSIHNMSFTREQFNMLLKSGELGMYGDMLKSGELGRIADICKSGELPPPLKDALRSLKEQLPAVLPDLHKSGEQLTATAGTDTEIKKDDPTSNVIKREGAELSLDQLPCVAVSRDTEAFAPSFAYQVVAKSERDSSVRSTRSEAEKAKETDTSDSGQGEQLKENSETPAEASSSSFSYFSCCSCWGGCGNTTVATH</sequence>
<feature type="compositionally biased region" description="Basic and acidic residues" evidence="1">
    <location>
        <begin position="208"/>
        <end position="218"/>
    </location>
</feature>
<feature type="region of interest" description="Disordered" evidence="1">
    <location>
        <begin position="259"/>
        <end position="298"/>
    </location>
</feature>
<feature type="compositionally biased region" description="Polar residues" evidence="1">
    <location>
        <begin position="75"/>
        <end position="86"/>
    </location>
</feature>